<accession>K6Z4I1</accession>
<name>K6Z4I1_9ALTE</name>
<dbReference type="HOGENOM" id="CLU_3203114_0_0_6"/>
<dbReference type="PATRIC" id="fig|1129794.4.peg.5409"/>
<evidence type="ECO:0000313" key="1">
    <source>
        <dbReference type="EMBL" id="AGH47525.1"/>
    </source>
</evidence>
<keyword evidence="2" id="KW-1185">Reference proteome</keyword>
<gene>
    <name evidence="1" type="ORF">C427_5428</name>
</gene>
<protein>
    <submittedName>
        <fullName evidence="1">Uncharacterized protein</fullName>
    </submittedName>
</protein>
<sequence>MCALPAIYFAFTGIDYASSSSFLFFSNELLLDKTIPLFLMLAGVL</sequence>
<dbReference type="Proteomes" id="UP000011864">
    <property type="component" value="Chromosome"/>
</dbReference>
<dbReference type="STRING" id="1129794.C427_5428"/>
<dbReference type="EMBL" id="CP003837">
    <property type="protein sequence ID" value="AGH47525.1"/>
    <property type="molecule type" value="Genomic_DNA"/>
</dbReference>
<proteinExistence type="predicted"/>
<reference evidence="1 2" key="1">
    <citation type="journal article" date="2013" name="Genome Announc.">
        <title>Complete Genome Sequence of Glaciecola psychrophila Strain 170T.</title>
        <authorList>
            <person name="Yin J."/>
            <person name="Chen J."/>
            <person name="Liu G."/>
            <person name="Yu Y."/>
            <person name="Song L."/>
            <person name="Wang X."/>
            <person name="Qu X."/>
        </authorList>
    </citation>
    <scope>NUCLEOTIDE SEQUENCE [LARGE SCALE GENOMIC DNA]</scope>
    <source>
        <strain evidence="1 2">170</strain>
    </source>
</reference>
<organism evidence="1 2">
    <name type="scientific">Paraglaciecola psychrophila 170</name>
    <dbReference type="NCBI Taxonomy" id="1129794"/>
    <lineage>
        <taxon>Bacteria</taxon>
        <taxon>Pseudomonadati</taxon>
        <taxon>Pseudomonadota</taxon>
        <taxon>Gammaproteobacteria</taxon>
        <taxon>Alteromonadales</taxon>
        <taxon>Alteromonadaceae</taxon>
        <taxon>Paraglaciecola</taxon>
    </lineage>
</organism>
<dbReference type="KEGG" id="gps:C427_5428"/>
<dbReference type="AlphaFoldDB" id="K6Z4I1"/>
<evidence type="ECO:0000313" key="2">
    <source>
        <dbReference type="Proteomes" id="UP000011864"/>
    </source>
</evidence>